<dbReference type="RefSeq" id="WP_066306723.1">
    <property type="nucleotide sequence ID" value="NZ_KQ959517.1"/>
</dbReference>
<keyword evidence="3" id="KW-1185">Reference proteome</keyword>
<comment type="caution">
    <text evidence="2">The sequence shown here is derived from an EMBL/GenBank/DDBJ whole genome shotgun (WGS) entry which is preliminary data.</text>
</comment>
<organism evidence="2 3">
    <name type="scientific">Atopobium deltae</name>
    <dbReference type="NCBI Taxonomy" id="1393034"/>
    <lineage>
        <taxon>Bacteria</taxon>
        <taxon>Bacillati</taxon>
        <taxon>Actinomycetota</taxon>
        <taxon>Coriobacteriia</taxon>
        <taxon>Coriobacteriales</taxon>
        <taxon>Atopobiaceae</taxon>
        <taxon>Atopobium</taxon>
    </lineage>
</organism>
<evidence type="ECO:0000313" key="3">
    <source>
        <dbReference type="Proteomes" id="UP000070675"/>
    </source>
</evidence>
<dbReference type="STRING" id="1393034.HMPREF3192_01487"/>
<reference evidence="3" key="1">
    <citation type="submission" date="2016-01" db="EMBL/GenBank/DDBJ databases">
        <authorList>
            <person name="Mitreva M."/>
            <person name="Pepin K.H."/>
            <person name="Mihindukulasuriya K.A."/>
            <person name="Fulton R."/>
            <person name="Fronick C."/>
            <person name="O'Laughlin M."/>
            <person name="Miner T."/>
            <person name="Herter B."/>
            <person name="Rosa B.A."/>
            <person name="Cordes M."/>
            <person name="Tomlinson C."/>
            <person name="Wollam A."/>
            <person name="Palsikar V.B."/>
            <person name="Mardis E.R."/>
            <person name="Wilson R.K."/>
        </authorList>
    </citation>
    <scope>NUCLEOTIDE SEQUENCE [LARGE SCALE GENOMIC DNA]</scope>
    <source>
        <strain evidence="3">DNF00019</strain>
    </source>
</reference>
<gene>
    <name evidence="2" type="ORF">HMPREF3192_01487</name>
</gene>
<name>A0A133XPE3_9ACTN</name>
<sequence>MATRIGGAFFPVDATFYDTRATRAIQRRFGDRGFRLYIKLLCMMLREPTAKLPVQLEEDWQDLASILEMDINETKEFIEILKHTRSLNVEEGQLYSPLVLQGLQDYTEAKERYSAAGRASAEARRKKAKKSTE</sequence>
<evidence type="ECO:0000259" key="1">
    <source>
        <dbReference type="Pfam" id="PF14297"/>
    </source>
</evidence>
<dbReference type="Pfam" id="PF14297">
    <property type="entry name" value="Lin1244_N"/>
    <property type="match status" value="1"/>
</dbReference>
<feature type="domain" description="Lin1244/Lin1753-like N-terminal" evidence="1">
    <location>
        <begin position="9"/>
        <end position="82"/>
    </location>
</feature>
<proteinExistence type="predicted"/>
<dbReference type="EMBL" id="LSCR01000045">
    <property type="protein sequence ID" value="KXB32807.1"/>
    <property type="molecule type" value="Genomic_DNA"/>
</dbReference>
<dbReference type="PATRIC" id="fig|1393034.3.peg.1448"/>
<dbReference type="Proteomes" id="UP000070675">
    <property type="component" value="Unassembled WGS sequence"/>
</dbReference>
<accession>A0A133XPE3</accession>
<protein>
    <recommendedName>
        <fullName evidence="1">Lin1244/Lin1753-like N-terminal domain-containing protein</fullName>
    </recommendedName>
</protein>
<evidence type="ECO:0000313" key="2">
    <source>
        <dbReference type="EMBL" id="KXB32807.1"/>
    </source>
</evidence>
<dbReference type="AlphaFoldDB" id="A0A133XPE3"/>
<dbReference type="InterPro" id="IPR025400">
    <property type="entry name" value="Lin1244/Lin1753-like_N"/>
</dbReference>